<evidence type="ECO:0000313" key="3">
    <source>
        <dbReference type="Proteomes" id="UP000250434"/>
    </source>
</evidence>
<dbReference type="KEGG" id="aab:A4R43_01935"/>
<evidence type="ECO:0000256" key="1">
    <source>
        <dbReference type="SAM" id="MobiDB-lite"/>
    </source>
</evidence>
<proteinExistence type="predicted"/>
<evidence type="ECO:0000313" key="2">
    <source>
        <dbReference type="EMBL" id="AXB41436.1"/>
    </source>
</evidence>
<keyword evidence="3" id="KW-1185">Reference proteome</keyword>
<dbReference type="Gene3D" id="2.60.40.1890">
    <property type="entry name" value="PCu(A)C copper chaperone"/>
    <property type="match status" value="1"/>
</dbReference>
<dbReference type="AlphaFoldDB" id="A0A344L062"/>
<sequence length="64" mass="6756">MTGHPPYYLTLSGFTREVPAGTTVPVTFTFTDAGTGTVQATVQGRGERDEPAHYSCLDAPPVEG</sequence>
<dbReference type="InterPro" id="IPR036182">
    <property type="entry name" value="PCuAC_sf"/>
</dbReference>
<feature type="region of interest" description="Disordered" evidence="1">
    <location>
        <begin position="42"/>
        <end position="64"/>
    </location>
</feature>
<dbReference type="OrthoDB" id="5188566at2"/>
<dbReference type="Proteomes" id="UP000250434">
    <property type="component" value="Chromosome"/>
</dbReference>
<gene>
    <name evidence="2" type="ORF">A4R43_01935</name>
</gene>
<dbReference type="SUPFAM" id="SSF110087">
    <property type="entry name" value="DR1885-like metal-binding protein"/>
    <property type="match status" value="1"/>
</dbReference>
<organism evidence="2 3">
    <name type="scientific">Amycolatopsis albispora</name>
    <dbReference type="NCBI Taxonomy" id="1804986"/>
    <lineage>
        <taxon>Bacteria</taxon>
        <taxon>Bacillati</taxon>
        <taxon>Actinomycetota</taxon>
        <taxon>Actinomycetes</taxon>
        <taxon>Pseudonocardiales</taxon>
        <taxon>Pseudonocardiaceae</taxon>
        <taxon>Amycolatopsis</taxon>
    </lineage>
</organism>
<reference evidence="2 3" key="1">
    <citation type="submission" date="2016-04" db="EMBL/GenBank/DDBJ databases">
        <title>Complete genome sequence and analysis of deep-sea sediment isolate, Amycolatopsis sp. WP1.</title>
        <authorList>
            <person name="Wang H."/>
            <person name="Chen S."/>
            <person name="Wu Q."/>
        </authorList>
    </citation>
    <scope>NUCLEOTIDE SEQUENCE [LARGE SCALE GENOMIC DNA]</scope>
    <source>
        <strain evidence="2 3">WP1</strain>
    </source>
</reference>
<accession>A0A344L062</accession>
<dbReference type="EMBL" id="CP015163">
    <property type="protein sequence ID" value="AXB41436.1"/>
    <property type="molecule type" value="Genomic_DNA"/>
</dbReference>
<name>A0A344L062_9PSEU</name>
<protein>
    <submittedName>
        <fullName evidence="2">Uncharacterized protein</fullName>
    </submittedName>
</protein>